<feature type="region of interest" description="Disordered" evidence="2">
    <location>
        <begin position="1"/>
        <end position="21"/>
    </location>
</feature>
<sequence>MILGQSFCPPNGISTNPGNPINPQQTNYLNYFDWTTTNPFYPINSQCNPNTFTPNPFQSNQLELLPLSLTKDMKPENGWEMVAYNLGFDNNNNPLLGRPEHTYVMMYNKYTGKLRILVKWCRNMNYNGAMLTLKFAPGFQTNLLDMANVEKALNTPHIQNPSISTALKFYNDNNFWAYAEFKMNYDPCTCSFPESSRLLLYSELISNSSVELTGKITGTITSISDGQGTVSSDGSFWKSANSINDKMMKVHTTTQKFINGYEKMYTDLADGGITINAIKTLGNSMKESQFLKAGLKALPYVSKAVNFLDGLFGGGLSGSGPLEIAPLSVNLDVRIQGTIATQHPMHDLTIGLPGSQMQGYLPGTTGGQPLYNETMGIFSLINAPVMYYTETSTTKEFINREKVGLSNPKYLEIKSLYNFVDRNYKLSGDALKYAINPASGLVLQDAEVMLVTEYVKPSIEYAKANPNSTIVGVDVDMNNGLEIAGTTKGPLVDETAAVFQNAFMPIGIKNYKNDYSFTYSYSVTPKLGSARRLDYYPNATPKFSCYEGSGSEISCNWKTGYMRLFSYSQKMPVANSFSFLDLSHFVSNYNVESINPNLITPRNEFLAPRIKTFKLKFILNLKRTDNPDAQNVLYVVTYPIELKPAPAGYNMTGSNYITDAQTYAAQGGFNPAVPTNKVVPVTQSELATICTGTTYKNNRISTSGKMLTETQGLEMAKENAFESKPLLYPVPANEKLNIETRNCELISIVDFYGKTVYDFGSNQEKEKLFSVDVSRYAKGIYLLTYKNQSDEVKSIKFTVE</sequence>
<dbReference type="EMBL" id="CP101751">
    <property type="protein sequence ID" value="UUC45543.1"/>
    <property type="molecule type" value="Genomic_DNA"/>
</dbReference>
<dbReference type="InterPro" id="IPR026444">
    <property type="entry name" value="Secre_tail"/>
</dbReference>
<accession>A0ABY5IUV1</accession>
<feature type="domain" description="Secretion system C-terminal sorting" evidence="3">
    <location>
        <begin position="727"/>
        <end position="793"/>
    </location>
</feature>
<evidence type="ECO:0000259" key="3">
    <source>
        <dbReference type="Pfam" id="PF18962"/>
    </source>
</evidence>
<evidence type="ECO:0000256" key="1">
    <source>
        <dbReference type="ARBA" id="ARBA00022729"/>
    </source>
</evidence>
<gene>
    <name evidence="4" type="ORF">NOX80_18225</name>
</gene>
<dbReference type="Pfam" id="PF18962">
    <property type="entry name" value="Por_Secre_tail"/>
    <property type="match status" value="1"/>
</dbReference>
<keyword evidence="5" id="KW-1185">Reference proteome</keyword>
<keyword evidence="1" id="KW-0732">Signal</keyword>
<reference evidence="4" key="1">
    <citation type="submission" date="2022-07" db="EMBL/GenBank/DDBJ databases">
        <title>Isolation, identification, and degradation of a PFOSA degrading strain from sewage treatment plant.</title>
        <authorList>
            <person name="Zhang L."/>
            <person name="Huo Y."/>
        </authorList>
    </citation>
    <scope>NUCLEOTIDE SEQUENCE</scope>
    <source>
        <strain evidence="4">C1</strain>
    </source>
</reference>
<dbReference type="NCBIfam" id="TIGR04183">
    <property type="entry name" value="Por_Secre_tail"/>
    <property type="match status" value="1"/>
</dbReference>
<evidence type="ECO:0000256" key="2">
    <source>
        <dbReference type="SAM" id="MobiDB-lite"/>
    </source>
</evidence>
<dbReference type="RefSeq" id="WP_256551236.1">
    <property type="nucleotide sequence ID" value="NZ_CP101751.1"/>
</dbReference>
<feature type="compositionally biased region" description="Polar residues" evidence="2">
    <location>
        <begin position="12"/>
        <end position="21"/>
    </location>
</feature>
<dbReference type="Proteomes" id="UP001059844">
    <property type="component" value="Chromosome"/>
</dbReference>
<name>A0ABY5IUV1_9FLAO</name>
<organism evidence="4 5">
    <name type="scientific">Flavobacterium cerinum</name>
    <dbReference type="NCBI Taxonomy" id="2502784"/>
    <lineage>
        <taxon>Bacteria</taxon>
        <taxon>Pseudomonadati</taxon>
        <taxon>Bacteroidota</taxon>
        <taxon>Flavobacteriia</taxon>
        <taxon>Flavobacteriales</taxon>
        <taxon>Flavobacteriaceae</taxon>
        <taxon>Flavobacterium</taxon>
    </lineage>
</organism>
<protein>
    <submittedName>
        <fullName evidence="4">T9SS type A sorting domain-containing protein</fullName>
    </submittedName>
</protein>
<evidence type="ECO:0000313" key="5">
    <source>
        <dbReference type="Proteomes" id="UP001059844"/>
    </source>
</evidence>
<proteinExistence type="predicted"/>
<evidence type="ECO:0000313" key="4">
    <source>
        <dbReference type="EMBL" id="UUC45543.1"/>
    </source>
</evidence>